<dbReference type="Pfam" id="PF02679">
    <property type="entry name" value="ComA"/>
    <property type="match status" value="1"/>
</dbReference>
<proteinExistence type="inferred from homology"/>
<evidence type="ECO:0000313" key="2">
    <source>
        <dbReference type="EMBL" id="TCC62316.1"/>
    </source>
</evidence>
<gene>
    <name evidence="2" type="ORF">E0H73_16605</name>
</gene>
<dbReference type="InterPro" id="IPR013785">
    <property type="entry name" value="Aldolase_TIM"/>
</dbReference>
<dbReference type="RefSeq" id="WP_131356388.1">
    <property type="nucleotide sequence ID" value="NZ_SJKB01000004.1"/>
</dbReference>
<dbReference type="Proteomes" id="UP000291144">
    <property type="component" value="Unassembled WGS sequence"/>
</dbReference>
<keyword evidence="2" id="KW-0378">Hydrolase</keyword>
<comment type="similarity">
    <text evidence="1">Belongs to the phosphosulfolactate synthase family.</text>
</comment>
<dbReference type="AlphaFoldDB" id="A0A4R0KT54"/>
<dbReference type="GO" id="GO:0016787">
    <property type="term" value="F:hydrolase activity"/>
    <property type="evidence" value="ECO:0007669"/>
    <property type="project" value="UniProtKB-KW"/>
</dbReference>
<dbReference type="EMBL" id="SJKB01000004">
    <property type="protein sequence ID" value="TCC62316.1"/>
    <property type="molecule type" value="Genomic_DNA"/>
</dbReference>
<evidence type="ECO:0000256" key="1">
    <source>
        <dbReference type="ARBA" id="ARBA00010424"/>
    </source>
</evidence>
<keyword evidence="3" id="KW-1185">Reference proteome</keyword>
<reference evidence="2 3" key="1">
    <citation type="submission" date="2019-02" db="EMBL/GenBank/DDBJ databases">
        <title>Kribbella capetownensis sp. nov. and Kribbella speibonae sp. nov., isolated from soil.</title>
        <authorList>
            <person name="Curtis S.M."/>
            <person name="Norton I."/>
            <person name="Everest G.J."/>
            <person name="Meyers P.R."/>
        </authorList>
    </citation>
    <scope>NUCLEOTIDE SEQUENCE [LARGE SCALE GENOMIC DNA]</scope>
    <source>
        <strain evidence="2 3">NRRL B-24813</strain>
    </source>
</reference>
<dbReference type="Gene3D" id="3.20.20.70">
    <property type="entry name" value="Aldolase class I"/>
    <property type="match status" value="1"/>
</dbReference>
<dbReference type="InterPro" id="IPR036112">
    <property type="entry name" value="ComA_synth_sf"/>
</dbReference>
<protein>
    <submittedName>
        <fullName evidence="2">Phosphohydrolase</fullName>
    </submittedName>
</protein>
<name>A0A4R0KT54_9ACTN</name>
<dbReference type="SUPFAM" id="SSF102110">
    <property type="entry name" value="(2r)-phospho-3-sulfolactate synthase ComA"/>
    <property type="match status" value="1"/>
</dbReference>
<comment type="caution">
    <text evidence="2">The sequence shown here is derived from an EMBL/GenBank/DDBJ whole genome shotgun (WGS) entry which is preliminary data.</text>
</comment>
<evidence type="ECO:0000313" key="3">
    <source>
        <dbReference type="Proteomes" id="UP000291144"/>
    </source>
</evidence>
<sequence length="264" mass="28718">MAGAGPSFLTLPERPAKPRSAGLTHVLDKGYSLDRVESVLKAYSGWIDVWKLGWGTAYIEPALAEKVRTLRDHHVKPCTGGTLLEIAWLQDRVDEFFEFATWAGFECVEVSRGSTDMLLAEKHRIIRQARSLGFEVFAEVGSKNPGDAVSAAEWVTELETDLEAGAGWLVAEGRESGTVGLYDASGYLREDLLDELASSAAAELIIYEAPQRAQQAHLIRRLGPEVNLGNIAVDDVMGLETLRRGLRSDTIGLGAALESSARAH</sequence>
<dbReference type="InterPro" id="IPR003830">
    <property type="entry name" value="ComA_synth"/>
</dbReference>
<accession>A0A4R0KT54</accession>
<organism evidence="2 3">
    <name type="scientific">Kribbella pittospori</name>
    <dbReference type="NCBI Taxonomy" id="722689"/>
    <lineage>
        <taxon>Bacteria</taxon>
        <taxon>Bacillati</taxon>
        <taxon>Actinomycetota</taxon>
        <taxon>Actinomycetes</taxon>
        <taxon>Propionibacteriales</taxon>
        <taxon>Kribbellaceae</taxon>
        <taxon>Kribbella</taxon>
    </lineage>
</organism>
<dbReference type="OrthoDB" id="7809088at2"/>